<dbReference type="GO" id="GO:0006302">
    <property type="term" value="P:double-strand break repair"/>
    <property type="evidence" value="ECO:0007669"/>
    <property type="project" value="UniProtKB-ARBA"/>
</dbReference>
<proteinExistence type="predicted"/>
<dbReference type="GO" id="GO:0009307">
    <property type="term" value="P:DNA restriction-modification system"/>
    <property type="evidence" value="ECO:0007669"/>
    <property type="project" value="InterPro"/>
</dbReference>
<name>A0A397U699_9GLOM</name>
<evidence type="ECO:0000259" key="2">
    <source>
        <dbReference type="Pfam" id="PF04471"/>
    </source>
</evidence>
<evidence type="ECO:0000313" key="4">
    <source>
        <dbReference type="Proteomes" id="UP000266673"/>
    </source>
</evidence>
<dbReference type="GO" id="GO:0004519">
    <property type="term" value="F:endonuclease activity"/>
    <property type="evidence" value="ECO:0007669"/>
    <property type="project" value="InterPro"/>
</dbReference>
<dbReference type="AlphaFoldDB" id="A0A397U699"/>
<dbReference type="SUPFAM" id="SSF52980">
    <property type="entry name" value="Restriction endonuclease-like"/>
    <property type="match status" value="1"/>
</dbReference>
<sequence length="153" mass="17242">MKYSQRKRSKVWLYKFIFAVFYDVSFVLFILFVLFVLFVCGVGDKGIDIFCQVADRIVFLIQCKNYSRKGLVGRDIVYAHIEVTRRCAKKYGVAAVGIVVIPSMDSFSADAKEAAETAEGVVVFLSTKHQISRYILPSVVNSRTGALTHFILP</sequence>
<keyword evidence="4" id="KW-1185">Reference proteome</keyword>
<accession>A0A397U699</accession>
<keyword evidence="1" id="KW-0812">Transmembrane</keyword>
<evidence type="ECO:0000256" key="1">
    <source>
        <dbReference type="SAM" id="Phobius"/>
    </source>
</evidence>
<keyword evidence="1" id="KW-0472">Membrane</keyword>
<gene>
    <name evidence="3" type="ORF">C2G38_2048319</name>
</gene>
<dbReference type="OrthoDB" id="10364511at2759"/>
<dbReference type="EMBL" id="QKWP01002151">
    <property type="protein sequence ID" value="RIB04588.1"/>
    <property type="molecule type" value="Genomic_DNA"/>
</dbReference>
<organism evidence="3 4">
    <name type="scientific">Gigaspora rosea</name>
    <dbReference type="NCBI Taxonomy" id="44941"/>
    <lineage>
        <taxon>Eukaryota</taxon>
        <taxon>Fungi</taxon>
        <taxon>Fungi incertae sedis</taxon>
        <taxon>Mucoromycota</taxon>
        <taxon>Glomeromycotina</taxon>
        <taxon>Glomeromycetes</taxon>
        <taxon>Diversisporales</taxon>
        <taxon>Gigasporaceae</taxon>
        <taxon>Gigaspora</taxon>
    </lineage>
</organism>
<dbReference type="Gene3D" id="3.40.1350.10">
    <property type="match status" value="1"/>
</dbReference>
<protein>
    <recommendedName>
        <fullName evidence="2">Restriction endonuclease type IV Mrr domain-containing protein</fullName>
    </recommendedName>
</protein>
<feature type="domain" description="Restriction endonuclease type IV Mrr" evidence="2">
    <location>
        <begin position="41"/>
        <end position="123"/>
    </location>
</feature>
<dbReference type="InterPro" id="IPR011856">
    <property type="entry name" value="tRNA_endonuc-like_dom_sf"/>
</dbReference>
<comment type="caution">
    <text evidence="3">The sequence shown here is derived from an EMBL/GenBank/DDBJ whole genome shotgun (WGS) entry which is preliminary data.</text>
</comment>
<dbReference type="Proteomes" id="UP000266673">
    <property type="component" value="Unassembled WGS sequence"/>
</dbReference>
<dbReference type="GO" id="GO:0003677">
    <property type="term" value="F:DNA binding"/>
    <property type="evidence" value="ECO:0007669"/>
    <property type="project" value="InterPro"/>
</dbReference>
<keyword evidence="1" id="KW-1133">Transmembrane helix</keyword>
<evidence type="ECO:0000313" key="3">
    <source>
        <dbReference type="EMBL" id="RIB04588.1"/>
    </source>
</evidence>
<feature type="transmembrane region" description="Helical" evidence="1">
    <location>
        <begin position="12"/>
        <end position="39"/>
    </location>
</feature>
<reference evidence="3 4" key="1">
    <citation type="submission" date="2018-06" db="EMBL/GenBank/DDBJ databases">
        <title>Comparative genomics reveals the genomic features of Rhizophagus irregularis, R. cerebriforme, R. diaphanum and Gigaspora rosea, and their symbiotic lifestyle signature.</title>
        <authorList>
            <person name="Morin E."/>
            <person name="San Clemente H."/>
            <person name="Chen E.C.H."/>
            <person name="De La Providencia I."/>
            <person name="Hainaut M."/>
            <person name="Kuo A."/>
            <person name="Kohler A."/>
            <person name="Murat C."/>
            <person name="Tang N."/>
            <person name="Roy S."/>
            <person name="Loubradou J."/>
            <person name="Henrissat B."/>
            <person name="Grigoriev I.V."/>
            <person name="Corradi N."/>
            <person name="Roux C."/>
            <person name="Martin F.M."/>
        </authorList>
    </citation>
    <scope>NUCLEOTIDE SEQUENCE [LARGE SCALE GENOMIC DNA]</scope>
    <source>
        <strain evidence="3 4">DAOM 194757</strain>
    </source>
</reference>
<dbReference type="InterPro" id="IPR011335">
    <property type="entry name" value="Restrct_endonuc-II-like"/>
</dbReference>
<dbReference type="InterPro" id="IPR007560">
    <property type="entry name" value="Restrct_endonuc_IV_Mrr"/>
</dbReference>
<dbReference type="Pfam" id="PF04471">
    <property type="entry name" value="Mrr_cat"/>
    <property type="match status" value="1"/>
</dbReference>